<dbReference type="EC" id="3.5.1.28" evidence="5"/>
<evidence type="ECO:0000256" key="12">
    <source>
        <dbReference type="ARBA" id="ARBA00042615"/>
    </source>
</evidence>
<evidence type="ECO:0000256" key="2">
    <source>
        <dbReference type="ARBA" id="ARBA00001947"/>
    </source>
</evidence>
<dbReference type="EMBL" id="CP115920">
    <property type="protein sequence ID" value="XCD17456.1"/>
    <property type="molecule type" value="Genomic_DNA"/>
</dbReference>
<dbReference type="GO" id="GO:0009254">
    <property type="term" value="P:peptidoglycan turnover"/>
    <property type="evidence" value="ECO:0007669"/>
    <property type="project" value="TreeGrafter"/>
</dbReference>
<dbReference type="SMART" id="SM00644">
    <property type="entry name" value="Ami_2"/>
    <property type="match status" value="1"/>
</dbReference>
<gene>
    <name evidence="14" type="primary">ampD</name>
    <name evidence="14" type="ORF">PG915_02825</name>
</gene>
<dbReference type="InterPro" id="IPR036505">
    <property type="entry name" value="Amidase/PGRP_sf"/>
</dbReference>
<proteinExistence type="inferred from homology"/>
<dbReference type="GO" id="GO:0046872">
    <property type="term" value="F:metal ion binding"/>
    <property type="evidence" value="ECO:0007669"/>
    <property type="project" value="UniProtKB-KW"/>
</dbReference>
<dbReference type="GO" id="GO:0009253">
    <property type="term" value="P:peptidoglycan catabolic process"/>
    <property type="evidence" value="ECO:0007669"/>
    <property type="project" value="InterPro"/>
</dbReference>
<evidence type="ECO:0000256" key="1">
    <source>
        <dbReference type="ARBA" id="ARBA00001561"/>
    </source>
</evidence>
<keyword evidence="9" id="KW-0862">Zinc</keyword>
<evidence type="ECO:0000256" key="5">
    <source>
        <dbReference type="ARBA" id="ARBA00011901"/>
    </source>
</evidence>
<evidence type="ECO:0000256" key="10">
    <source>
        <dbReference type="ARBA" id="ARBA00023316"/>
    </source>
</evidence>
<dbReference type="InterPro" id="IPR002502">
    <property type="entry name" value="Amidase_domain"/>
</dbReference>
<keyword evidence="8 14" id="KW-0378">Hydrolase</keyword>
<dbReference type="PANTHER" id="PTHR30417">
    <property type="entry name" value="N-ACETYLMURAMOYL-L-ALANINE AMIDASE AMID"/>
    <property type="match status" value="1"/>
</dbReference>
<evidence type="ECO:0000256" key="9">
    <source>
        <dbReference type="ARBA" id="ARBA00022833"/>
    </source>
</evidence>
<evidence type="ECO:0000256" key="8">
    <source>
        <dbReference type="ARBA" id="ARBA00022801"/>
    </source>
</evidence>
<evidence type="ECO:0000256" key="11">
    <source>
        <dbReference type="ARBA" id="ARBA00039257"/>
    </source>
</evidence>
<evidence type="ECO:0000313" key="14">
    <source>
        <dbReference type="EMBL" id="XCD17456.1"/>
    </source>
</evidence>
<dbReference type="AlphaFoldDB" id="A0AAU8BNC8"/>
<evidence type="ECO:0000256" key="3">
    <source>
        <dbReference type="ARBA" id="ARBA00004496"/>
    </source>
</evidence>
<dbReference type="CDD" id="cd06583">
    <property type="entry name" value="PGRP"/>
    <property type="match status" value="1"/>
</dbReference>
<name>A0AAU8BNC8_9VIBR</name>
<dbReference type="NCBIfam" id="NF008758">
    <property type="entry name" value="PRK11789.1"/>
    <property type="match status" value="1"/>
</dbReference>
<dbReference type="PANTHER" id="PTHR30417:SF4">
    <property type="entry name" value="1,6-ANHYDRO-N-ACETYLMURAMYL-L-ALANINE AMIDASE AMPD"/>
    <property type="match status" value="1"/>
</dbReference>
<comment type="catalytic activity">
    <reaction evidence="1">
        <text>Hydrolyzes the link between N-acetylmuramoyl residues and L-amino acid residues in certain cell-wall glycopeptides.</text>
        <dbReference type="EC" id="3.5.1.28"/>
    </reaction>
</comment>
<accession>A0AAU8BNC8</accession>
<dbReference type="InterPro" id="IPR051206">
    <property type="entry name" value="NAMLAA_amidase_2"/>
</dbReference>
<sequence length="187" mass="21258">MPDTVSGVIDEQGWYPRARRVPSPHFDARPDKEDVSLLVVHNISLPPGQFGGGYIEDFFLGKLDSAIHPFFHVIKDMRVSAHCLIRRDGEVVQFVPFHARAWHAGMSSFAGRARCNDYSIGIELEGTDYVAYTEAQYQSLQCLTLSLQARYPAMTRERITGHQYIAPLRKSDPGLVFDWRRFKNSLS</sequence>
<comment type="subcellular location">
    <subcellularLocation>
        <location evidence="3">Cytoplasm</location>
    </subcellularLocation>
</comment>
<dbReference type="GO" id="GO:0005737">
    <property type="term" value="C:cytoplasm"/>
    <property type="evidence" value="ECO:0007669"/>
    <property type="project" value="UniProtKB-SubCell"/>
</dbReference>
<organism evidence="14">
    <name type="scientific">Vibrio chaetopteri</name>
    <dbReference type="NCBI Taxonomy" id="3016528"/>
    <lineage>
        <taxon>Bacteria</taxon>
        <taxon>Pseudomonadati</taxon>
        <taxon>Pseudomonadota</taxon>
        <taxon>Gammaproteobacteria</taxon>
        <taxon>Vibrionales</taxon>
        <taxon>Vibrionaceae</taxon>
        <taxon>Vibrio</taxon>
    </lineage>
</organism>
<reference evidence="14" key="1">
    <citation type="submission" date="2023-01" db="EMBL/GenBank/DDBJ databases">
        <title>Vibrio sp. CB1-14 genome sequencing.</title>
        <authorList>
            <person name="Otstavnykh N."/>
            <person name="Isaeva M."/>
            <person name="Meleshko D."/>
        </authorList>
    </citation>
    <scope>NUCLEOTIDE SEQUENCE</scope>
    <source>
        <strain evidence="14">CB1-14</strain>
    </source>
</reference>
<dbReference type="Pfam" id="PF01510">
    <property type="entry name" value="Amidase_2"/>
    <property type="match status" value="1"/>
</dbReference>
<comment type="cofactor">
    <cofactor evidence="2">
        <name>Zn(2+)</name>
        <dbReference type="ChEBI" id="CHEBI:29105"/>
    </cofactor>
</comment>
<dbReference type="RefSeq" id="WP_353498650.1">
    <property type="nucleotide sequence ID" value="NZ_CP115920.1"/>
</dbReference>
<keyword evidence="10" id="KW-0961">Cell wall biogenesis/degradation</keyword>
<dbReference type="Gene3D" id="3.40.80.10">
    <property type="entry name" value="Peptidoglycan recognition protein-like"/>
    <property type="match status" value="1"/>
</dbReference>
<feature type="domain" description="N-acetylmuramoyl-L-alanine amidase" evidence="13">
    <location>
        <begin position="23"/>
        <end position="174"/>
    </location>
</feature>
<keyword evidence="7" id="KW-0479">Metal-binding</keyword>
<evidence type="ECO:0000259" key="13">
    <source>
        <dbReference type="SMART" id="SM00644"/>
    </source>
</evidence>
<dbReference type="FunFam" id="3.40.80.10:FF:000002">
    <property type="entry name" value="1,6-anhydro-N-acetylmuramyl-L-alanine amidase"/>
    <property type="match status" value="1"/>
</dbReference>
<dbReference type="KEGG" id="vck:PG915_02825"/>
<dbReference type="SUPFAM" id="SSF55846">
    <property type="entry name" value="N-acetylmuramoyl-L-alanine amidase-like"/>
    <property type="match status" value="1"/>
</dbReference>
<protein>
    <recommendedName>
        <fullName evidence="11">1,6-anhydro-N-acetylmuramyl-L-alanine amidase AmpD</fullName>
        <ecNumber evidence="5">3.5.1.28</ecNumber>
    </recommendedName>
    <alternativeName>
        <fullName evidence="12">N-acetylmuramoyl-L-alanine amidase</fullName>
    </alternativeName>
</protein>
<evidence type="ECO:0000256" key="6">
    <source>
        <dbReference type="ARBA" id="ARBA00022490"/>
    </source>
</evidence>
<evidence type="ECO:0000256" key="4">
    <source>
        <dbReference type="ARBA" id="ARBA00007553"/>
    </source>
</evidence>
<comment type="similarity">
    <text evidence="4">Belongs to the N-acetylmuramoyl-L-alanine amidase 2 family.</text>
</comment>
<dbReference type="GO" id="GO:0008745">
    <property type="term" value="F:N-acetylmuramoyl-L-alanine amidase activity"/>
    <property type="evidence" value="ECO:0007669"/>
    <property type="project" value="UniProtKB-EC"/>
</dbReference>
<keyword evidence="6" id="KW-0963">Cytoplasm</keyword>
<dbReference type="GO" id="GO:0071555">
    <property type="term" value="P:cell wall organization"/>
    <property type="evidence" value="ECO:0007669"/>
    <property type="project" value="UniProtKB-KW"/>
</dbReference>
<evidence type="ECO:0000256" key="7">
    <source>
        <dbReference type="ARBA" id="ARBA00022723"/>
    </source>
</evidence>